<name>A0ABP8FTH9_9BACT</name>
<reference evidence="11" key="1">
    <citation type="journal article" date="2019" name="Int. J. Syst. Evol. Microbiol.">
        <title>The Global Catalogue of Microorganisms (GCM) 10K type strain sequencing project: providing services to taxonomists for standard genome sequencing and annotation.</title>
        <authorList>
            <consortium name="The Broad Institute Genomics Platform"/>
            <consortium name="The Broad Institute Genome Sequencing Center for Infectious Disease"/>
            <person name="Wu L."/>
            <person name="Ma J."/>
        </authorList>
    </citation>
    <scope>NUCLEOTIDE SEQUENCE [LARGE SCALE GENOMIC DNA]</scope>
    <source>
        <strain evidence="11">JCM 17664</strain>
    </source>
</reference>
<evidence type="ECO:0000256" key="8">
    <source>
        <dbReference type="HAMAP-Rule" id="MF_00972"/>
    </source>
</evidence>
<evidence type="ECO:0000313" key="10">
    <source>
        <dbReference type="EMBL" id="GAA4310697.1"/>
    </source>
</evidence>
<gene>
    <name evidence="8" type="primary">tadA</name>
    <name evidence="10" type="ORF">GCM10023143_19330</name>
</gene>
<dbReference type="InterPro" id="IPR028883">
    <property type="entry name" value="tRNA_aden_deaminase"/>
</dbReference>
<sequence>MDISSSGQDHYFMQQALKEARRALEAEEVPVGAVIVSGERIIARGYNQVELLRDCTAHAEMIALTAAFHALGSKYLSEATLYVTLEPCLMCAGALYWSKIGRIVYGAPDEKNGYRRSTGTRSPFHPRTRIDAGICETECLQLIKAFFAARRQGLSPDTDAGISSGD</sequence>
<dbReference type="InterPro" id="IPR016192">
    <property type="entry name" value="APOBEC/CMP_deaminase_Zn-bd"/>
</dbReference>
<dbReference type="Pfam" id="PF00383">
    <property type="entry name" value="dCMP_cyt_deam_1"/>
    <property type="match status" value="1"/>
</dbReference>
<keyword evidence="11" id="KW-1185">Reference proteome</keyword>
<evidence type="ECO:0000259" key="9">
    <source>
        <dbReference type="PROSITE" id="PS51747"/>
    </source>
</evidence>
<keyword evidence="5 8" id="KW-0378">Hydrolase</keyword>
<comment type="similarity">
    <text evidence="1">Belongs to the cytidine and deoxycytidylate deaminase family. ADAT2 subfamily.</text>
</comment>
<feature type="active site" description="Proton donor" evidence="8">
    <location>
        <position position="60"/>
    </location>
</feature>
<dbReference type="CDD" id="cd01285">
    <property type="entry name" value="nucleoside_deaminase"/>
    <property type="match status" value="1"/>
</dbReference>
<proteinExistence type="inferred from homology"/>
<dbReference type="InterPro" id="IPR016193">
    <property type="entry name" value="Cytidine_deaminase-like"/>
</dbReference>
<comment type="function">
    <text evidence="8">Catalyzes the deamination of adenosine to inosine at the wobble position 34 of tRNA(Arg2).</text>
</comment>
<dbReference type="RefSeq" id="WP_344978651.1">
    <property type="nucleotide sequence ID" value="NZ_BAABFN010000004.1"/>
</dbReference>
<evidence type="ECO:0000256" key="4">
    <source>
        <dbReference type="ARBA" id="ARBA00022723"/>
    </source>
</evidence>
<dbReference type="EC" id="3.5.4.33" evidence="8"/>
<feature type="domain" description="CMP/dCMP-type deaminase" evidence="9">
    <location>
        <begin position="7"/>
        <end position="117"/>
    </location>
</feature>
<evidence type="ECO:0000256" key="3">
    <source>
        <dbReference type="ARBA" id="ARBA00022694"/>
    </source>
</evidence>
<evidence type="ECO:0000313" key="11">
    <source>
        <dbReference type="Proteomes" id="UP001501207"/>
    </source>
</evidence>
<dbReference type="InterPro" id="IPR002125">
    <property type="entry name" value="CMP_dCMP_dom"/>
</dbReference>
<dbReference type="HAMAP" id="MF_00972">
    <property type="entry name" value="tRNA_aden_deaminase"/>
    <property type="match status" value="1"/>
</dbReference>
<dbReference type="PROSITE" id="PS00903">
    <property type="entry name" value="CYT_DCMP_DEAMINASES_1"/>
    <property type="match status" value="1"/>
</dbReference>
<evidence type="ECO:0000256" key="5">
    <source>
        <dbReference type="ARBA" id="ARBA00022801"/>
    </source>
</evidence>
<feature type="binding site" evidence="8">
    <location>
        <position position="91"/>
    </location>
    <ligand>
        <name>Zn(2+)</name>
        <dbReference type="ChEBI" id="CHEBI:29105"/>
        <note>catalytic</note>
    </ligand>
</feature>
<dbReference type="Proteomes" id="UP001501207">
    <property type="component" value="Unassembled WGS sequence"/>
</dbReference>
<dbReference type="PROSITE" id="PS51747">
    <property type="entry name" value="CYT_DCMP_DEAMINASES_2"/>
    <property type="match status" value="1"/>
</dbReference>
<feature type="binding site" evidence="8">
    <location>
        <position position="58"/>
    </location>
    <ligand>
        <name>Zn(2+)</name>
        <dbReference type="ChEBI" id="CHEBI:29105"/>
        <note>catalytic</note>
    </ligand>
</feature>
<dbReference type="PANTHER" id="PTHR11079:SF202">
    <property type="entry name" value="TRNA-SPECIFIC ADENOSINE DEAMINASE"/>
    <property type="match status" value="1"/>
</dbReference>
<protein>
    <recommendedName>
        <fullName evidence="8">tRNA-specific adenosine deaminase</fullName>
        <ecNumber evidence="8">3.5.4.33</ecNumber>
    </recommendedName>
</protein>
<comment type="caution">
    <text evidence="10">The sequence shown here is derived from an EMBL/GenBank/DDBJ whole genome shotgun (WGS) entry which is preliminary data.</text>
</comment>
<evidence type="ECO:0000256" key="6">
    <source>
        <dbReference type="ARBA" id="ARBA00022833"/>
    </source>
</evidence>
<feature type="binding site" evidence="8">
    <location>
        <position position="88"/>
    </location>
    <ligand>
        <name>Zn(2+)</name>
        <dbReference type="ChEBI" id="CHEBI:29105"/>
        <note>catalytic</note>
    </ligand>
</feature>
<keyword evidence="3 8" id="KW-0819">tRNA processing</keyword>
<keyword evidence="4 8" id="KW-0479">Metal-binding</keyword>
<evidence type="ECO:0000256" key="7">
    <source>
        <dbReference type="ARBA" id="ARBA00048045"/>
    </source>
</evidence>
<comment type="catalytic activity">
    <reaction evidence="7 8">
        <text>adenosine(34) in tRNA + H2O + H(+) = inosine(34) in tRNA + NH4(+)</text>
        <dbReference type="Rhea" id="RHEA:43168"/>
        <dbReference type="Rhea" id="RHEA-COMP:10373"/>
        <dbReference type="Rhea" id="RHEA-COMP:10374"/>
        <dbReference type="ChEBI" id="CHEBI:15377"/>
        <dbReference type="ChEBI" id="CHEBI:15378"/>
        <dbReference type="ChEBI" id="CHEBI:28938"/>
        <dbReference type="ChEBI" id="CHEBI:74411"/>
        <dbReference type="ChEBI" id="CHEBI:82852"/>
        <dbReference type="EC" id="3.5.4.33"/>
    </reaction>
</comment>
<evidence type="ECO:0000256" key="1">
    <source>
        <dbReference type="ARBA" id="ARBA00010669"/>
    </source>
</evidence>
<dbReference type="EMBL" id="BAABFN010000004">
    <property type="protein sequence ID" value="GAA4310697.1"/>
    <property type="molecule type" value="Genomic_DNA"/>
</dbReference>
<organism evidence="10 11">
    <name type="scientific">Compostibacter hankyongensis</name>
    <dbReference type="NCBI Taxonomy" id="1007089"/>
    <lineage>
        <taxon>Bacteria</taxon>
        <taxon>Pseudomonadati</taxon>
        <taxon>Bacteroidota</taxon>
        <taxon>Chitinophagia</taxon>
        <taxon>Chitinophagales</taxon>
        <taxon>Chitinophagaceae</taxon>
        <taxon>Compostibacter</taxon>
    </lineage>
</organism>
<dbReference type="SUPFAM" id="SSF53927">
    <property type="entry name" value="Cytidine deaminase-like"/>
    <property type="match status" value="1"/>
</dbReference>
<evidence type="ECO:0000256" key="2">
    <source>
        <dbReference type="ARBA" id="ARBA00011738"/>
    </source>
</evidence>
<comment type="subunit">
    <text evidence="2 8">Homodimer.</text>
</comment>
<dbReference type="PANTHER" id="PTHR11079">
    <property type="entry name" value="CYTOSINE DEAMINASE FAMILY MEMBER"/>
    <property type="match status" value="1"/>
</dbReference>
<comment type="cofactor">
    <cofactor evidence="8">
        <name>Zn(2+)</name>
        <dbReference type="ChEBI" id="CHEBI:29105"/>
    </cofactor>
    <text evidence="8">Binds 1 zinc ion per subunit.</text>
</comment>
<dbReference type="Gene3D" id="3.40.140.10">
    <property type="entry name" value="Cytidine Deaminase, domain 2"/>
    <property type="match status" value="1"/>
</dbReference>
<accession>A0ABP8FTH9</accession>
<keyword evidence="6 8" id="KW-0862">Zinc</keyword>